<name>B9ERK3_PROMM</name>
<organism evidence="1 2">
    <name type="scientific">Prochlorococcus marinus (strain MIT 9313)</name>
    <dbReference type="NCBI Taxonomy" id="74547"/>
    <lineage>
        <taxon>Bacteria</taxon>
        <taxon>Bacillati</taxon>
        <taxon>Cyanobacteriota</taxon>
        <taxon>Cyanophyceae</taxon>
        <taxon>Synechococcales</taxon>
        <taxon>Prochlorococcaceae</taxon>
        <taxon>Prochlorococcus</taxon>
    </lineage>
</organism>
<proteinExistence type="predicted"/>
<dbReference type="HOGENOM" id="CLU_3139481_0_0_3"/>
<keyword evidence="2" id="KW-1185">Reference proteome</keyword>
<gene>
    <name evidence="1" type="ordered locus">PMT_2583</name>
</gene>
<dbReference type="AlphaFoldDB" id="B9ERK3"/>
<reference evidence="1 2" key="1">
    <citation type="journal article" date="2003" name="Nature">
        <title>Genome divergence in two Prochlorococcus ecotypes reflects oceanic niche differentiation.</title>
        <authorList>
            <person name="Rocap G."/>
            <person name="Larimer F.W."/>
            <person name="Lamerdin J.E."/>
            <person name="Malfatti S."/>
            <person name="Chain P."/>
            <person name="Ahlgren N.A."/>
            <person name="Arellano A."/>
            <person name="Coleman M."/>
            <person name="Hauser L."/>
            <person name="Hess W.R."/>
            <person name="Johnson Z.I."/>
            <person name="Land M.L."/>
            <person name="Lindell D."/>
            <person name="Post A.F."/>
            <person name="Regala W."/>
            <person name="Shah M."/>
            <person name="Shaw S.L."/>
            <person name="Steglich C."/>
            <person name="Sullivan M.B."/>
            <person name="Ting C.S."/>
            <person name="Tolonen A."/>
            <person name="Webb E.A."/>
            <person name="Zinser E.R."/>
            <person name="Chisholm S.W."/>
        </authorList>
    </citation>
    <scope>NUCLEOTIDE SEQUENCE [LARGE SCALE GENOMIC DNA]</scope>
    <source>
        <strain evidence="2">MIT 9313</strain>
    </source>
</reference>
<protein>
    <submittedName>
        <fullName evidence="1">Uncharacterized protein</fullName>
    </submittedName>
</protein>
<sequence>MAFLHVGKNTDRSGLGSMEIPNSDALHRLALLIRSPILKVMPHTFLLCW</sequence>
<dbReference type="eggNOG" id="ENOG503233X">
    <property type="taxonomic scope" value="Bacteria"/>
</dbReference>
<dbReference type="EMBL" id="BX548175">
    <property type="protein sequence ID" value="CAX32102.1"/>
    <property type="molecule type" value="Genomic_DNA"/>
</dbReference>
<dbReference type="KEGG" id="pmt:PMT_2583"/>
<accession>B9ERK3</accession>
<dbReference type="Proteomes" id="UP000001423">
    <property type="component" value="Chromosome"/>
</dbReference>
<evidence type="ECO:0000313" key="1">
    <source>
        <dbReference type="EMBL" id="CAX32102.1"/>
    </source>
</evidence>
<evidence type="ECO:0000313" key="2">
    <source>
        <dbReference type="Proteomes" id="UP000001423"/>
    </source>
</evidence>